<comment type="caution">
    <text evidence="15">The sequence shown here is derived from an EMBL/GenBank/DDBJ whole genome shotgun (WGS) entry which is preliminary data.</text>
</comment>
<dbReference type="Pfam" id="PF00069">
    <property type="entry name" value="Pkinase"/>
    <property type="match status" value="1"/>
</dbReference>
<keyword evidence="9" id="KW-0829">Tyrosine-protein kinase</keyword>
<keyword evidence="10" id="KW-0539">Nucleus</keyword>
<keyword evidence="13" id="KW-0723">Serine/threonine-protein kinase</keyword>
<name>A0A5N5MWT4_PANHP</name>
<dbReference type="PANTHER" id="PTHR11042:SF72">
    <property type="entry name" value="WEE1-LIKE PROTEIN KINASE"/>
    <property type="match status" value="1"/>
</dbReference>
<dbReference type="FunFam" id="3.30.200.20:FF:000115">
    <property type="entry name" value="Wee1-like kinase 2"/>
    <property type="match status" value="1"/>
</dbReference>
<evidence type="ECO:0000256" key="9">
    <source>
        <dbReference type="ARBA" id="ARBA00023137"/>
    </source>
</evidence>
<dbReference type="PROSITE" id="PS00107">
    <property type="entry name" value="PROTEIN_KINASE_ATP"/>
    <property type="match status" value="1"/>
</dbReference>
<keyword evidence="3" id="KW-0808">Transferase</keyword>
<dbReference type="InterPro" id="IPR008271">
    <property type="entry name" value="Ser/Thr_kinase_AS"/>
</dbReference>
<evidence type="ECO:0000256" key="1">
    <source>
        <dbReference type="ARBA" id="ARBA00004123"/>
    </source>
</evidence>
<evidence type="ECO:0000256" key="6">
    <source>
        <dbReference type="ARBA" id="ARBA00022777"/>
    </source>
</evidence>
<keyword evidence="8" id="KW-0460">Magnesium</keyword>
<protein>
    <recommendedName>
        <fullName evidence="2">non-specific protein-tyrosine kinase</fullName>
        <ecNumber evidence="2">2.7.10.2</ecNumber>
    </recommendedName>
</protein>
<dbReference type="SUPFAM" id="SSF56112">
    <property type="entry name" value="Protein kinase-like (PK-like)"/>
    <property type="match status" value="1"/>
</dbReference>
<evidence type="ECO:0000259" key="14">
    <source>
        <dbReference type="PROSITE" id="PS50011"/>
    </source>
</evidence>
<evidence type="ECO:0000313" key="15">
    <source>
        <dbReference type="EMBL" id="KAB5558913.1"/>
    </source>
</evidence>
<dbReference type="PROSITE" id="PS00108">
    <property type="entry name" value="PROTEIN_KINASE_ST"/>
    <property type="match status" value="1"/>
</dbReference>
<dbReference type="AlphaFoldDB" id="A0A5N5MWT4"/>
<dbReference type="Gene3D" id="3.30.200.20">
    <property type="entry name" value="Phosphorylase Kinase, domain 1"/>
    <property type="match status" value="1"/>
</dbReference>
<keyword evidence="7 12" id="KW-0067">ATP-binding</keyword>
<evidence type="ECO:0000256" key="3">
    <source>
        <dbReference type="ARBA" id="ARBA00022679"/>
    </source>
</evidence>
<feature type="domain" description="Protein kinase" evidence="14">
    <location>
        <begin position="122"/>
        <end position="387"/>
    </location>
</feature>
<dbReference type="GO" id="GO:0004674">
    <property type="term" value="F:protein serine/threonine kinase activity"/>
    <property type="evidence" value="ECO:0007669"/>
    <property type="project" value="UniProtKB-KW"/>
</dbReference>
<evidence type="ECO:0000256" key="8">
    <source>
        <dbReference type="ARBA" id="ARBA00022842"/>
    </source>
</evidence>
<feature type="binding site" evidence="12">
    <location>
        <position position="151"/>
    </location>
    <ligand>
        <name>ATP</name>
        <dbReference type="ChEBI" id="CHEBI:30616"/>
    </ligand>
</feature>
<dbReference type="PROSITE" id="PS50011">
    <property type="entry name" value="PROTEIN_KINASE_DOM"/>
    <property type="match status" value="1"/>
</dbReference>
<evidence type="ECO:0000256" key="10">
    <source>
        <dbReference type="ARBA" id="ARBA00023242"/>
    </source>
</evidence>
<sequence length="445" mass="50154">MRQVRQRLNFNAGEEDSTCRGIEEELRFLPHHTTCKEFLRNSPECKEYERNLNEDFLSSIKSPALLTADLRDPETLRSSSDISHRHTSPPRQCLTSIRRIRKSYNRKSVVVTSPTSRYTSEFYELEKIGSGEFGAVFKCVKRLDGCIYAIKRIKRPLAGSVDEQNALHEVFAHAVLGQHPHVVRYYSAWSEDEHMLIQNEYCDGGTLEQLITENRRTLKLLSEAQLKDLLLQVSRGLKYIHSASLAHMDIKPSNIFISRRAAIRNADVDGSDADVVYKIGDLSHVTHVSSPRVQEGDSRFLASEVLQEDYRNLPKADVFALALTVLTACGAKALPRNGETWLAIRGGKLPTVAQVLSEEFQQLLKLMIHPDPVHRPSSSALSKHAILQPASKLSADSLREQLHAQKFRNALLLKELNEIQSSTAAAEPSVSYRTKINRSLSLTTF</sequence>
<dbReference type="EMBL" id="VFJC01000012">
    <property type="protein sequence ID" value="KAB5558913.1"/>
    <property type="molecule type" value="Genomic_DNA"/>
</dbReference>
<evidence type="ECO:0000256" key="11">
    <source>
        <dbReference type="ARBA" id="ARBA00037982"/>
    </source>
</evidence>
<evidence type="ECO:0000256" key="2">
    <source>
        <dbReference type="ARBA" id="ARBA00011903"/>
    </source>
</evidence>
<comment type="similarity">
    <text evidence="11">Belongs to the protein kinase superfamily. Ser/Thr protein kinase family. GCN2 subfamily.</text>
</comment>
<proteinExistence type="inferred from homology"/>
<dbReference type="GO" id="GO:0046872">
    <property type="term" value="F:metal ion binding"/>
    <property type="evidence" value="ECO:0007669"/>
    <property type="project" value="UniProtKB-KW"/>
</dbReference>
<dbReference type="Proteomes" id="UP000327468">
    <property type="component" value="Chromosome 11"/>
</dbReference>
<dbReference type="InterPro" id="IPR050339">
    <property type="entry name" value="CC_SR_Kinase"/>
</dbReference>
<dbReference type="PANTHER" id="PTHR11042">
    <property type="entry name" value="EUKARYOTIC TRANSLATION INITIATION FACTOR 2-ALPHA KINASE EIF2-ALPHA KINASE -RELATED"/>
    <property type="match status" value="1"/>
</dbReference>
<evidence type="ECO:0000313" key="16">
    <source>
        <dbReference type="Proteomes" id="UP000327468"/>
    </source>
</evidence>
<dbReference type="FunFam" id="1.10.510.10:FF:000217">
    <property type="entry name" value="Wee1-like protein kinase"/>
    <property type="match status" value="1"/>
</dbReference>
<gene>
    <name evidence="15" type="ORF">PHYPO_G00022710</name>
</gene>
<dbReference type="Gene3D" id="1.10.510.10">
    <property type="entry name" value="Transferase(Phosphotransferase) domain 1"/>
    <property type="match status" value="1"/>
</dbReference>
<dbReference type="EC" id="2.7.10.2" evidence="2"/>
<dbReference type="InterPro" id="IPR000719">
    <property type="entry name" value="Prot_kinase_dom"/>
</dbReference>
<keyword evidence="16" id="KW-1185">Reference proteome</keyword>
<comment type="subcellular location">
    <subcellularLocation>
        <location evidence="1">Nucleus</location>
    </subcellularLocation>
</comment>
<evidence type="ECO:0000256" key="4">
    <source>
        <dbReference type="ARBA" id="ARBA00022723"/>
    </source>
</evidence>
<reference evidence="15 16" key="1">
    <citation type="submission" date="2019-06" db="EMBL/GenBank/DDBJ databases">
        <title>A chromosome-scale genome assembly of the striped catfish, Pangasianodon hypophthalmus.</title>
        <authorList>
            <person name="Wen M."/>
            <person name="Zahm M."/>
            <person name="Roques C."/>
            <person name="Cabau C."/>
            <person name="Klopp C."/>
            <person name="Donnadieu C."/>
            <person name="Jouanno E."/>
            <person name="Avarre J.-C."/>
            <person name="Campet M."/>
            <person name="Ha T.T.T."/>
            <person name="Dugue R."/>
            <person name="Lampietro C."/>
            <person name="Louis A."/>
            <person name="Herpin A."/>
            <person name="Echchiki A."/>
            <person name="Berthelot C."/>
            <person name="Parey E."/>
            <person name="Roest-Crollius H."/>
            <person name="Braasch I."/>
            <person name="Postlethwait J."/>
            <person name="Bobe J."/>
            <person name="Montfort J."/>
            <person name="Bouchez O."/>
            <person name="Begum T."/>
            <person name="Schartl M."/>
            <person name="Guiguen Y."/>
        </authorList>
    </citation>
    <scope>NUCLEOTIDE SEQUENCE [LARGE SCALE GENOMIC DNA]</scope>
    <source>
        <strain evidence="15 16">Indonesia</strain>
        <tissue evidence="15">Blood</tissue>
    </source>
</reference>
<dbReference type="GO" id="GO:0005737">
    <property type="term" value="C:cytoplasm"/>
    <property type="evidence" value="ECO:0007669"/>
    <property type="project" value="TreeGrafter"/>
</dbReference>
<keyword evidence="4" id="KW-0479">Metal-binding</keyword>
<keyword evidence="5 12" id="KW-0547">Nucleotide-binding</keyword>
<evidence type="ECO:0000256" key="13">
    <source>
        <dbReference type="RuleBase" id="RU000304"/>
    </source>
</evidence>
<dbReference type="InterPro" id="IPR011009">
    <property type="entry name" value="Kinase-like_dom_sf"/>
</dbReference>
<dbReference type="SMART" id="SM00220">
    <property type="entry name" value="S_TKc"/>
    <property type="match status" value="1"/>
</dbReference>
<dbReference type="GO" id="GO:0004715">
    <property type="term" value="F:non-membrane spanning protein tyrosine kinase activity"/>
    <property type="evidence" value="ECO:0007669"/>
    <property type="project" value="UniProtKB-EC"/>
</dbReference>
<evidence type="ECO:0000256" key="7">
    <source>
        <dbReference type="ARBA" id="ARBA00022840"/>
    </source>
</evidence>
<accession>A0A5N5MWT4</accession>
<dbReference type="GO" id="GO:0005524">
    <property type="term" value="F:ATP binding"/>
    <property type="evidence" value="ECO:0007669"/>
    <property type="project" value="UniProtKB-UniRule"/>
</dbReference>
<evidence type="ECO:0000256" key="12">
    <source>
        <dbReference type="PROSITE-ProRule" id="PRU10141"/>
    </source>
</evidence>
<dbReference type="GO" id="GO:0005634">
    <property type="term" value="C:nucleus"/>
    <property type="evidence" value="ECO:0007669"/>
    <property type="project" value="UniProtKB-SubCell"/>
</dbReference>
<keyword evidence="6" id="KW-0418">Kinase</keyword>
<dbReference type="InterPro" id="IPR017441">
    <property type="entry name" value="Protein_kinase_ATP_BS"/>
</dbReference>
<organism evidence="15 16">
    <name type="scientific">Pangasianodon hypophthalmus</name>
    <name type="common">Striped catfish</name>
    <name type="synonym">Helicophagus hypophthalmus</name>
    <dbReference type="NCBI Taxonomy" id="310915"/>
    <lineage>
        <taxon>Eukaryota</taxon>
        <taxon>Metazoa</taxon>
        <taxon>Chordata</taxon>
        <taxon>Craniata</taxon>
        <taxon>Vertebrata</taxon>
        <taxon>Euteleostomi</taxon>
        <taxon>Actinopterygii</taxon>
        <taxon>Neopterygii</taxon>
        <taxon>Teleostei</taxon>
        <taxon>Ostariophysi</taxon>
        <taxon>Siluriformes</taxon>
        <taxon>Pangasiidae</taxon>
        <taxon>Pangasianodon</taxon>
    </lineage>
</organism>
<evidence type="ECO:0000256" key="5">
    <source>
        <dbReference type="ARBA" id="ARBA00022741"/>
    </source>
</evidence>